<dbReference type="InterPro" id="IPR055281">
    <property type="entry name" value="GIR1-2/SIED1"/>
</dbReference>
<gene>
    <name evidence="4" type="ORF">D0Y65_026357</name>
    <name evidence="3" type="ORF">glysoja_034458</name>
</gene>
<feature type="compositionally biased region" description="Low complexity" evidence="1">
    <location>
        <begin position="41"/>
        <end position="55"/>
    </location>
</feature>
<name>A0A0B2SP57_GLYSO</name>
<dbReference type="Pfam" id="PF24747">
    <property type="entry name" value="Zn-ribbon_GIR1"/>
    <property type="match status" value="1"/>
</dbReference>
<evidence type="ECO:0000313" key="5">
    <source>
        <dbReference type="Proteomes" id="UP000289340"/>
    </source>
</evidence>
<dbReference type="EMBL" id="QZWG01000010">
    <property type="protein sequence ID" value="RZB86249.1"/>
    <property type="molecule type" value="Genomic_DNA"/>
</dbReference>
<evidence type="ECO:0000256" key="1">
    <source>
        <dbReference type="SAM" id="MobiDB-lite"/>
    </source>
</evidence>
<reference evidence="4 5" key="2">
    <citation type="submission" date="2018-09" db="EMBL/GenBank/DDBJ databases">
        <title>A high-quality reference genome of wild soybean provides a powerful tool to mine soybean genomes.</title>
        <authorList>
            <person name="Xie M."/>
            <person name="Chung C.Y.L."/>
            <person name="Li M.-W."/>
            <person name="Wong F.-L."/>
            <person name="Chan T.-F."/>
            <person name="Lam H.-M."/>
        </authorList>
    </citation>
    <scope>NUCLEOTIDE SEQUENCE [LARGE SCALE GENOMIC DNA]</scope>
    <source>
        <strain evidence="5">cv. W05</strain>
        <tissue evidence="4">Hypocotyl of etiolated seedlings</tissue>
    </source>
</reference>
<evidence type="ECO:0000313" key="4">
    <source>
        <dbReference type="EMBL" id="RZB86249.1"/>
    </source>
</evidence>
<accession>A0A0B2SP57</accession>
<reference evidence="3" key="1">
    <citation type="submission" date="2014-07" db="EMBL/GenBank/DDBJ databases">
        <title>Identification of a novel salt tolerance gene in wild soybean by whole-genome sequencing.</title>
        <authorList>
            <person name="Lam H.-M."/>
            <person name="Qi X."/>
            <person name="Li M.-W."/>
            <person name="Liu X."/>
            <person name="Xie M."/>
            <person name="Ni M."/>
            <person name="Xu X."/>
        </authorList>
    </citation>
    <scope>NUCLEOTIDE SEQUENCE [LARGE SCALE GENOMIC DNA]</scope>
    <source>
        <tissue evidence="3">Root</tissue>
    </source>
</reference>
<sequence>MVSPPSPHSSCASTKPNQEGNHNNNNNNNNNNDNDNDNNDRTNNNNNNENNNNNNPKAPSLVLVGCPHYLMYLMISDDNLKCPKCKSANLIHFT</sequence>
<evidence type="ECO:0000259" key="2">
    <source>
        <dbReference type="Pfam" id="PF24747"/>
    </source>
</evidence>
<feature type="region of interest" description="Disordered" evidence="1">
    <location>
        <begin position="1"/>
        <end position="61"/>
    </location>
</feature>
<protein>
    <recommendedName>
        <fullName evidence="2">GIR1-like zinc ribbon domain-containing protein</fullName>
    </recommendedName>
</protein>
<keyword evidence="5" id="KW-1185">Reference proteome</keyword>
<evidence type="ECO:0000313" key="3">
    <source>
        <dbReference type="EMBL" id="KHN48411.1"/>
    </source>
</evidence>
<feature type="compositionally biased region" description="Polar residues" evidence="1">
    <location>
        <begin position="8"/>
        <end position="20"/>
    </location>
</feature>
<dbReference type="InterPro" id="IPR056440">
    <property type="entry name" value="Zn-ribbon_GIR1"/>
</dbReference>
<dbReference type="AlphaFoldDB" id="A0A0B2SP57"/>
<organism evidence="3">
    <name type="scientific">Glycine soja</name>
    <name type="common">Wild soybean</name>
    <dbReference type="NCBI Taxonomy" id="3848"/>
    <lineage>
        <taxon>Eukaryota</taxon>
        <taxon>Viridiplantae</taxon>
        <taxon>Streptophyta</taxon>
        <taxon>Embryophyta</taxon>
        <taxon>Tracheophyta</taxon>
        <taxon>Spermatophyta</taxon>
        <taxon>Magnoliopsida</taxon>
        <taxon>eudicotyledons</taxon>
        <taxon>Gunneridae</taxon>
        <taxon>Pentapetalae</taxon>
        <taxon>rosids</taxon>
        <taxon>fabids</taxon>
        <taxon>Fabales</taxon>
        <taxon>Fabaceae</taxon>
        <taxon>Papilionoideae</taxon>
        <taxon>50 kb inversion clade</taxon>
        <taxon>NPAAA clade</taxon>
        <taxon>indigoferoid/millettioid clade</taxon>
        <taxon>Phaseoleae</taxon>
        <taxon>Glycine</taxon>
        <taxon>Glycine subgen. Soja</taxon>
    </lineage>
</organism>
<feature type="compositionally biased region" description="Low complexity" evidence="1">
    <location>
        <begin position="21"/>
        <end position="33"/>
    </location>
</feature>
<proteinExistence type="predicted"/>
<dbReference type="PANTHER" id="PTHR33177:SF74">
    <property type="entry name" value="PROTEIN GL2-INTERACTING REPRESSOR 1"/>
    <property type="match status" value="1"/>
</dbReference>
<feature type="domain" description="GIR1-like zinc ribbon" evidence="2">
    <location>
        <begin position="60"/>
        <end position="93"/>
    </location>
</feature>
<dbReference type="PANTHER" id="PTHR33177">
    <property type="entry name" value="PUTATIVE-RELATED"/>
    <property type="match status" value="1"/>
</dbReference>
<dbReference type="Proteomes" id="UP000053555">
    <property type="component" value="Unassembled WGS sequence"/>
</dbReference>
<dbReference type="EMBL" id="KN639643">
    <property type="protein sequence ID" value="KHN48411.1"/>
    <property type="molecule type" value="Genomic_DNA"/>
</dbReference>
<dbReference type="Proteomes" id="UP000289340">
    <property type="component" value="Chromosome 10"/>
</dbReference>